<dbReference type="SMART" id="SM00822">
    <property type="entry name" value="PKS_KR"/>
    <property type="match status" value="1"/>
</dbReference>
<proteinExistence type="inferred from homology"/>
<evidence type="ECO:0000313" key="10">
    <source>
        <dbReference type="Proteomes" id="UP000468928"/>
    </source>
</evidence>
<evidence type="ECO:0000256" key="6">
    <source>
        <dbReference type="ARBA" id="ARBA00047400"/>
    </source>
</evidence>
<evidence type="ECO:0000313" key="9">
    <source>
        <dbReference type="EMBL" id="NEW55014.1"/>
    </source>
</evidence>
<dbReference type="SUPFAM" id="SSF51735">
    <property type="entry name" value="NAD(P)-binding Rossmann-fold domains"/>
    <property type="match status" value="1"/>
</dbReference>
<keyword evidence="11" id="KW-1185">Reference proteome</keyword>
<dbReference type="Proteomes" id="UP000470876">
    <property type="component" value="Unassembled WGS sequence"/>
</dbReference>
<dbReference type="PRINTS" id="PR00080">
    <property type="entry name" value="SDRFAMILY"/>
</dbReference>
<accession>A0A6P1D534</accession>
<name>A0A6P1D534_9NOCA</name>
<dbReference type="InterPro" id="IPR057326">
    <property type="entry name" value="KR_dom"/>
</dbReference>
<keyword evidence="3" id="KW-0134">Cell wall</keyword>
<dbReference type="GO" id="GO:0032787">
    <property type="term" value="P:monocarboxylic acid metabolic process"/>
    <property type="evidence" value="ECO:0007669"/>
    <property type="project" value="UniProtKB-ARBA"/>
</dbReference>
<dbReference type="Proteomes" id="UP000468928">
    <property type="component" value="Unassembled WGS sequence"/>
</dbReference>
<dbReference type="InterPro" id="IPR020904">
    <property type="entry name" value="Sc_DH/Rdtase_CS"/>
</dbReference>
<organism evidence="8 10">
    <name type="scientific">Nocardia cyriacigeorgica</name>
    <dbReference type="NCBI Taxonomy" id="135487"/>
    <lineage>
        <taxon>Bacteria</taxon>
        <taxon>Bacillati</taxon>
        <taxon>Actinomycetota</taxon>
        <taxon>Actinomycetes</taxon>
        <taxon>Mycobacteriales</taxon>
        <taxon>Nocardiaceae</taxon>
        <taxon>Nocardia</taxon>
    </lineage>
</organism>
<dbReference type="Gene3D" id="3.40.50.720">
    <property type="entry name" value="NAD(P)-binding Rossmann-like Domain"/>
    <property type="match status" value="1"/>
</dbReference>
<dbReference type="EMBL" id="JAAGUX010000006">
    <property type="protein sequence ID" value="NEW55014.1"/>
    <property type="molecule type" value="Genomic_DNA"/>
</dbReference>
<gene>
    <name evidence="8" type="ORF">GV789_02285</name>
    <name evidence="9" type="ORF">GV794_04945</name>
</gene>
<comment type="similarity">
    <text evidence="2">Belongs to the short-chain dehydrogenases/reductases (SDR) family.</text>
</comment>
<dbReference type="FunFam" id="3.40.50.720:FF:000173">
    <property type="entry name" value="3-oxoacyl-[acyl-carrier protein] reductase"/>
    <property type="match status" value="1"/>
</dbReference>
<keyword evidence="4" id="KW-0560">Oxidoreductase</keyword>
<evidence type="ECO:0000256" key="4">
    <source>
        <dbReference type="ARBA" id="ARBA00023002"/>
    </source>
</evidence>
<reference evidence="10 11" key="1">
    <citation type="submission" date="2020-01" db="EMBL/GenBank/DDBJ databases">
        <title>Genetics and antimicrobial susceptibilities of Nocardia species isolated from the soil; a comparison with species isolated from humans.</title>
        <authorList>
            <person name="Carrasco G."/>
            <person name="Monzon S."/>
            <person name="Sansegundo M."/>
            <person name="Garcia E."/>
            <person name="Garrido N."/>
            <person name="Medina M.J."/>
            <person name="Villalon P."/>
            <person name="Ramirez-Arocha A.C."/>
            <person name="Jimenez P."/>
            <person name="Cuesta I."/>
            <person name="Valdezate S."/>
        </authorList>
    </citation>
    <scope>NUCLEOTIDE SEQUENCE [LARGE SCALE GENOMIC DNA]</scope>
    <source>
        <strain evidence="8 10">CNM20110639</strain>
        <strain evidence="9 11">CNM20110649</strain>
    </source>
</reference>
<evidence type="ECO:0000256" key="1">
    <source>
        <dbReference type="ARBA" id="ARBA00004191"/>
    </source>
</evidence>
<comment type="subcellular location">
    <subcellularLocation>
        <location evidence="1">Secreted</location>
        <location evidence="1">Cell wall</location>
    </subcellularLocation>
</comment>
<dbReference type="Pfam" id="PF13561">
    <property type="entry name" value="adh_short_C2"/>
    <property type="match status" value="1"/>
</dbReference>
<dbReference type="PROSITE" id="PS00061">
    <property type="entry name" value="ADH_SHORT"/>
    <property type="match status" value="1"/>
</dbReference>
<dbReference type="InterPro" id="IPR050259">
    <property type="entry name" value="SDR"/>
</dbReference>
<dbReference type="RefSeq" id="WP_163821924.1">
    <property type="nucleotide sequence ID" value="NZ_JAAGUX010000006.1"/>
</dbReference>
<dbReference type="EMBL" id="JAAGUZ010000004">
    <property type="protein sequence ID" value="NEW43292.1"/>
    <property type="molecule type" value="Genomic_DNA"/>
</dbReference>
<evidence type="ECO:0000256" key="3">
    <source>
        <dbReference type="ARBA" id="ARBA00022512"/>
    </source>
</evidence>
<dbReference type="GO" id="GO:0004316">
    <property type="term" value="F:3-oxoacyl-[acyl-carrier-protein] reductase (NADPH) activity"/>
    <property type="evidence" value="ECO:0007669"/>
    <property type="project" value="UniProtKB-EC"/>
</dbReference>
<evidence type="ECO:0000256" key="2">
    <source>
        <dbReference type="ARBA" id="ARBA00006484"/>
    </source>
</evidence>
<dbReference type="PANTHER" id="PTHR42879:SF2">
    <property type="entry name" value="3-OXOACYL-[ACYL-CARRIER-PROTEIN] REDUCTASE FABG"/>
    <property type="match status" value="1"/>
</dbReference>
<sequence length="256" mass="26819">MTSIPVPSRTSETNLEFDFAGHSVIVTGAARGIGFEIGRFFHNAGATVYLVDFDRDALDEATAELGCRGAVADVGDTGSVQAVVDRVVEETGRVDVLVNNAGILRDGVLWKLSDADYEQVMAVHCGGAFRFTRACTPHFRAQKYGRVVNVTSFTGLRGNIGQSNYAMAKAGIIGFTKTAAKELAGFGVTVNAISPNAETRMIASIPDAKRAELIAQIPLGRFAAAQEMAAAVGFLASAQAGYITGTVLPVDGGISI</sequence>
<protein>
    <recommendedName>
        <fullName evidence="5">3-oxoacyl-[acyl-carrier-protein] reductase MabA</fullName>
    </recommendedName>
</protein>
<evidence type="ECO:0000313" key="11">
    <source>
        <dbReference type="Proteomes" id="UP000470876"/>
    </source>
</evidence>
<evidence type="ECO:0000256" key="5">
    <source>
        <dbReference type="ARBA" id="ARBA00040781"/>
    </source>
</evidence>
<dbReference type="PANTHER" id="PTHR42879">
    <property type="entry name" value="3-OXOACYL-(ACYL-CARRIER-PROTEIN) REDUCTASE"/>
    <property type="match status" value="1"/>
</dbReference>
<evidence type="ECO:0000259" key="7">
    <source>
        <dbReference type="SMART" id="SM00822"/>
    </source>
</evidence>
<comment type="caution">
    <text evidence="8">The sequence shown here is derived from an EMBL/GenBank/DDBJ whole genome shotgun (WGS) entry which is preliminary data.</text>
</comment>
<dbReference type="AlphaFoldDB" id="A0A6P1D534"/>
<feature type="domain" description="Ketoreductase" evidence="7">
    <location>
        <begin position="22"/>
        <end position="217"/>
    </location>
</feature>
<comment type="catalytic activity">
    <reaction evidence="6">
        <text>a (3R)-hydroxyacyl-[ACP] + NADP(+) = a 3-oxoacyl-[ACP] + NADPH + H(+)</text>
        <dbReference type="Rhea" id="RHEA:17397"/>
        <dbReference type="Rhea" id="RHEA-COMP:9916"/>
        <dbReference type="Rhea" id="RHEA-COMP:9945"/>
        <dbReference type="ChEBI" id="CHEBI:15378"/>
        <dbReference type="ChEBI" id="CHEBI:57783"/>
        <dbReference type="ChEBI" id="CHEBI:58349"/>
        <dbReference type="ChEBI" id="CHEBI:78776"/>
        <dbReference type="ChEBI" id="CHEBI:78827"/>
        <dbReference type="EC" id="1.1.1.100"/>
    </reaction>
    <physiologicalReaction direction="right-to-left" evidence="6">
        <dbReference type="Rhea" id="RHEA:17399"/>
    </physiologicalReaction>
</comment>
<evidence type="ECO:0000313" key="8">
    <source>
        <dbReference type="EMBL" id="NEW43292.1"/>
    </source>
</evidence>
<dbReference type="InterPro" id="IPR036291">
    <property type="entry name" value="NAD(P)-bd_dom_sf"/>
</dbReference>
<keyword evidence="3" id="KW-0964">Secreted</keyword>
<dbReference type="PRINTS" id="PR00081">
    <property type="entry name" value="GDHRDH"/>
</dbReference>
<dbReference type="InterPro" id="IPR002347">
    <property type="entry name" value="SDR_fam"/>
</dbReference>